<name>A0A817WML8_9BILA</name>
<dbReference type="InterPro" id="IPR000073">
    <property type="entry name" value="AB_hydrolase_1"/>
</dbReference>
<evidence type="ECO:0000313" key="3">
    <source>
        <dbReference type="EMBL" id="CAF3357029.1"/>
    </source>
</evidence>
<proteinExistence type="predicted"/>
<dbReference type="EMBL" id="CAJOBO010000959">
    <property type="protein sequence ID" value="CAF4317482.1"/>
    <property type="molecule type" value="Genomic_DNA"/>
</dbReference>
<dbReference type="InterPro" id="IPR029058">
    <property type="entry name" value="AB_hydrolase_fold"/>
</dbReference>
<gene>
    <name evidence="3" type="ORF">GRG538_LOCUS6071</name>
    <name evidence="4" type="ORF">HFQ381_LOCUS14598</name>
</gene>
<keyword evidence="1" id="KW-0732">Signal</keyword>
<comment type="caution">
    <text evidence="3">The sequence shown here is derived from an EMBL/GenBank/DDBJ whole genome shotgun (WGS) entry which is preliminary data.</text>
</comment>
<feature type="chain" id="PRO_5035613610" description="AB hydrolase-1 domain-containing protein" evidence="1">
    <location>
        <begin position="34"/>
        <end position="234"/>
    </location>
</feature>
<evidence type="ECO:0000256" key="1">
    <source>
        <dbReference type="SAM" id="SignalP"/>
    </source>
</evidence>
<dbReference type="Pfam" id="PF00561">
    <property type="entry name" value="Abhydrolase_1"/>
    <property type="match status" value="1"/>
</dbReference>
<feature type="domain" description="AB hydrolase-1" evidence="2">
    <location>
        <begin position="64"/>
        <end position="161"/>
    </location>
</feature>
<evidence type="ECO:0000259" key="2">
    <source>
        <dbReference type="Pfam" id="PF00561"/>
    </source>
</evidence>
<dbReference type="Gene3D" id="3.40.50.1820">
    <property type="entry name" value="alpha/beta hydrolase"/>
    <property type="match status" value="1"/>
</dbReference>
<dbReference type="AlphaFoldDB" id="A0A817WML8"/>
<reference evidence="3" key="1">
    <citation type="submission" date="2021-02" db="EMBL/GenBank/DDBJ databases">
        <authorList>
            <person name="Nowell W R."/>
        </authorList>
    </citation>
    <scope>NUCLEOTIDE SEQUENCE</scope>
</reference>
<dbReference type="SUPFAM" id="SSF53474">
    <property type="entry name" value="alpha/beta-Hydrolases"/>
    <property type="match status" value="1"/>
</dbReference>
<dbReference type="PANTHER" id="PTHR43433">
    <property type="entry name" value="HYDROLASE, ALPHA/BETA FOLD FAMILY PROTEIN"/>
    <property type="match status" value="1"/>
</dbReference>
<dbReference type="InterPro" id="IPR050471">
    <property type="entry name" value="AB_hydrolase"/>
</dbReference>
<sequence>MPSIASDPAQHNSNTKMCCVIIMLFYLLAIATGDGSTPPRTGQHANIGNIQVWYNIYEPEHGTPILFLHGDFTNGDYWGFQIEDLKSSYKCIVMDSRGQGRSTSSAASITYHLMMTDVVGTLDYLGINRVHIVGWSDGAIVGFNLAINYPNKVISLFAFAANYIISGVKEIDADREEAIYRNQLDTMSLWIPQAGELILPRTSHFHFLQDPNTFTATLRQFMVGAMPLKNDQID</sequence>
<dbReference type="Proteomes" id="UP000663851">
    <property type="component" value="Unassembled WGS sequence"/>
</dbReference>
<dbReference type="PANTHER" id="PTHR43433:SF5">
    <property type="entry name" value="AB HYDROLASE-1 DOMAIN-CONTAINING PROTEIN"/>
    <property type="match status" value="1"/>
</dbReference>
<dbReference type="Proteomes" id="UP000663872">
    <property type="component" value="Unassembled WGS sequence"/>
</dbReference>
<protein>
    <recommendedName>
        <fullName evidence="2">AB hydrolase-1 domain-containing protein</fullName>
    </recommendedName>
</protein>
<evidence type="ECO:0000313" key="4">
    <source>
        <dbReference type="EMBL" id="CAF4317482.1"/>
    </source>
</evidence>
<dbReference type="EMBL" id="CAJNYT010000565">
    <property type="protein sequence ID" value="CAF3357029.1"/>
    <property type="molecule type" value="Genomic_DNA"/>
</dbReference>
<feature type="signal peptide" evidence="1">
    <location>
        <begin position="1"/>
        <end position="33"/>
    </location>
</feature>
<accession>A0A817WML8</accession>
<organism evidence="3 5">
    <name type="scientific">Rotaria socialis</name>
    <dbReference type="NCBI Taxonomy" id="392032"/>
    <lineage>
        <taxon>Eukaryota</taxon>
        <taxon>Metazoa</taxon>
        <taxon>Spiralia</taxon>
        <taxon>Gnathifera</taxon>
        <taxon>Rotifera</taxon>
        <taxon>Eurotatoria</taxon>
        <taxon>Bdelloidea</taxon>
        <taxon>Philodinida</taxon>
        <taxon>Philodinidae</taxon>
        <taxon>Rotaria</taxon>
    </lineage>
</organism>
<evidence type="ECO:0000313" key="5">
    <source>
        <dbReference type="Proteomes" id="UP000663872"/>
    </source>
</evidence>